<dbReference type="Pfam" id="PF11796">
    <property type="entry name" value="DUF3323"/>
    <property type="match status" value="1"/>
</dbReference>
<evidence type="ECO:0000259" key="2">
    <source>
        <dbReference type="Pfam" id="PF11796"/>
    </source>
</evidence>
<evidence type="ECO:0000313" key="4">
    <source>
        <dbReference type="Proteomes" id="UP001144096"/>
    </source>
</evidence>
<accession>A0A9X2NLT3</accession>
<feature type="domain" description="Conserved hypothetical protein CHP02679 N terminus" evidence="2">
    <location>
        <begin position="80"/>
        <end position="251"/>
    </location>
</feature>
<dbReference type="InterPro" id="IPR024465">
    <property type="entry name" value="DUF2399"/>
</dbReference>
<name>A0A9X2NLT3_9PSEU</name>
<sequence>MTAAELPAAARALAEDTDLALLWQAVHQRLCQVDDPAELATVSVTGLSAAGVAFLRSWLDTNTRRRRGKSAISPAAGVAKVPVRELLAKLGVAAEYLPAIAELATGRPVANHAAGRAASAAARAALWTEVQRTLAAAPLLAQRIRAAGVADTDIDSVRTESRHLATAVTKIDRLRRPGTPPVTLAKLAHDCTGDPHGFDLDKLIGRRLVEAVAERAGEPMVSRPDAARALLARSGVLADRLSSSVVVLNLQASGIGVVDERLRLGGGPVPLTLFDLTVNPPTLADEAVLVVENPSVIEAALAAGFTGPIACTSGHLRAVDHAFLQRAIDCGVRLSYAGDVDRDGLIIAAQVRKLYGARILAMDHATVTEANTAPSAVPLGPLPEETPPELVAALTDRGRAVYQEHDVLLNVLLDDPLAVAANDNSLETATVQRHISITTADPRK</sequence>
<dbReference type="InterPro" id="IPR024466">
    <property type="entry name" value="CHP02679_N"/>
</dbReference>
<dbReference type="Pfam" id="PF09664">
    <property type="entry name" value="DUF2399"/>
    <property type="match status" value="1"/>
</dbReference>
<comment type="caution">
    <text evidence="3">The sequence shown here is derived from an EMBL/GenBank/DDBJ whole genome shotgun (WGS) entry which is preliminary data.</text>
</comment>
<proteinExistence type="predicted"/>
<dbReference type="EMBL" id="JAMXQV010000036">
    <property type="protein sequence ID" value="MCR6489783.1"/>
    <property type="molecule type" value="Genomic_DNA"/>
</dbReference>
<feature type="domain" description="DUF2399" evidence="1">
    <location>
        <begin position="271"/>
        <end position="415"/>
    </location>
</feature>
<evidence type="ECO:0000259" key="1">
    <source>
        <dbReference type="Pfam" id="PF09664"/>
    </source>
</evidence>
<protein>
    <submittedName>
        <fullName evidence="3">DUF2399 domain-containing protein</fullName>
    </submittedName>
</protein>
<dbReference type="Proteomes" id="UP001144096">
    <property type="component" value="Unassembled WGS sequence"/>
</dbReference>
<evidence type="ECO:0000313" key="3">
    <source>
        <dbReference type="EMBL" id="MCR6489783.1"/>
    </source>
</evidence>
<organism evidence="3 4">
    <name type="scientific">Amycolatopsis iheyensis</name>
    <dbReference type="NCBI Taxonomy" id="2945988"/>
    <lineage>
        <taxon>Bacteria</taxon>
        <taxon>Bacillati</taxon>
        <taxon>Actinomycetota</taxon>
        <taxon>Actinomycetes</taxon>
        <taxon>Pseudonocardiales</taxon>
        <taxon>Pseudonocardiaceae</taxon>
        <taxon>Amycolatopsis</taxon>
    </lineage>
</organism>
<dbReference type="AlphaFoldDB" id="A0A9X2NLT3"/>
<reference evidence="3" key="1">
    <citation type="submission" date="2022-06" db="EMBL/GenBank/DDBJ databases">
        <title>Amycolatopsis iheyaensis sp. nov., a new species of the genus Amycolatopsis isolated from soil in Iheya island, Japan.</title>
        <authorList>
            <person name="Ngamcharungchit C."/>
            <person name="Kanto H."/>
            <person name="Take A."/>
            <person name="Intra B."/>
            <person name="Matsumoto A."/>
            <person name="Panbangred W."/>
            <person name="Inahashi Y."/>
        </authorList>
    </citation>
    <scope>NUCLEOTIDE SEQUENCE</scope>
    <source>
        <strain evidence="3">OK19-0408</strain>
    </source>
</reference>
<keyword evidence="4" id="KW-1185">Reference proteome</keyword>
<gene>
    <name evidence="3" type="ORF">M8542_43925</name>
</gene>
<dbReference type="RefSeq" id="WP_257926353.1">
    <property type="nucleotide sequence ID" value="NZ_JAMXQV010000036.1"/>
</dbReference>